<dbReference type="Pfam" id="PF01035">
    <property type="entry name" value="DNA_binding_1"/>
    <property type="match status" value="1"/>
</dbReference>
<proteinExistence type="predicted"/>
<gene>
    <name evidence="8" type="ORF">SAMN05216452_1021</name>
</gene>
<keyword evidence="4" id="KW-0227">DNA damage</keyword>
<evidence type="ECO:0000256" key="6">
    <source>
        <dbReference type="ARBA" id="ARBA00049348"/>
    </source>
</evidence>
<dbReference type="Gene3D" id="1.10.10.10">
    <property type="entry name" value="Winged helix-like DNA-binding domain superfamily/Winged helix DNA-binding domain"/>
    <property type="match status" value="1"/>
</dbReference>
<evidence type="ECO:0000256" key="5">
    <source>
        <dbReference type="ARBA" id="ARBA00023204"/>
    </source>
</evidence>
<dbReference type="InterPro" id="IPR001497">
    <property type="entry name" value="MethylDNA_cys_MeTrfase_AS"/>
</dbReference>
<dbReference type="RefSeq" id="WP_090327176.1">
    <property type="nucleotide sequence ID" value="NZ_FNSL01000001.1"/>
</dbReference>
<dbReference type="Proteomes" id="UP000199064">
    <property type="component" value="Unassembled WGS sequence"/>
</dbReference>
<dbReference type="GO" id="GO:0032259">
    <property type="term" value="P:methylation"/>
    <property type="evidence" value="ECO:0007669"/>
    <property type="project" value="UniProtKB-KW"/>
</dbReference>
<evidence type="ECO:0000259" key="7">
    <source>
        <dbReference type="Pfam" id="PF01035"/>
    </source>
</evidence>
<keyword evidence="5" id="KW-0234">DNA repair</keyword>
<comment type="catalytic activity">
    <reaction evidence="1">
        <text>a 4-O-methyl-thymidine in DNA + L-cysteinyl-[protein] = a thymidine in DNA + S-methyl-L-cysteinyl-[protein]</text>
        <dbReference type="Rhea" id="RHEA:53428"/>
        <dbReference type="Rhea" id="RHEA-COMP:10131"/>
        <dbReference type="Rhea" id="RHEA-COMP:10132"/>
        <dbReference type="Rhea" id="RHEA-COMP:13555"/>
        <dbReference type="Rhea" id="RHEA-COMP:13556"/>
        <dbReference type="ChEBI" id="CHEBI:29950"/>
        <dbReference type="ChEBI" id="CHEBI:82612"/>
        <dbReference type="ChEBI" id="CHEBI:137386"/>
        <dbReference type="ChEBI" id="CHEBI:137387"/>
        <dbReference type="EC" id="2.1.1.63"/>
    </reaction>
</comment>
<keyword evidence="9" id="KW-1185">Reference proteome</keyword>
<name>A0A1H4J7D3_9HYPH</name>
<dbReference type="InterPro" id="IPR036631">
    <property type="entry name" value="MGMT_N_sf"/>
</dbReference>
<keyword evidence="2 8" id="KW-0489">Methyltransferase</keyword>
<dbReference type="GO" id="GO:0003908">
    <property type="term" value="F:methylated-DNA-[protein]-cysteine S-methyltransferase activity"/>
    <property type="evidence" value="ECO:0007669"/>
    <property type="project" value="UniProtKB-EC"/>
</dbReference>
<evidence type="ECO:0000256" key="3">
    <source>
        <dbReference type="ARBA" id="ARBA00022679"/>
    </source>
</evidence>
<dbReference type="SUPFAM" id="SSF53155">
    <property type="entry name" value="Methylated DNA-protein cysteine methyltransferase domain"/>
    <property type="match status" value="1"/>
</dbReference>
<accession>A0A1H4J7D3</accession>
<dbReference type="PANTHER" id="PTHR10815:SF5">
    <property type="entry name" value="METHYLATED-DNA--PROTEIN-CYSTEINE METHYLTRANSFERASE"/>
    <property type="match status" value="1"/>
</dbReference>
<evidence type="ECO:0000313" key="9">
    <source>
        <dbReference type="Proteomes" id="UP000199064"/>
    </source>
</evidence>
<dbReference type="SUPFAM" id="SSF46767">
    <property type="entry name" value="Methylated DNA-protein cysteine methyltransferase, C-terminal domain"/>
    <property type="match status" value="1"/>
</dbReference>
<dbReference type="AlphaFoldDB" id="A0A1H4J7D3"/>
<feature type="domain" description="Methylated-DNA-[protein]-cysteine S-methyltransferase DNA binding" evidence="7">
    <location>
        <begin position="88"/>
        <end position="169"/>
    </location>
</feature>
<dbReference type="PROSITE" id="PS00374">
    <property type="entry name" value="MGMT"/>
    <property type="match status" value="1"/>
</dbReference>
<dbReference type="EMBL" id="FNSL01000001">
    <property type="protein sequence ID" value="SEB41482.1"/>
    <property type="molecule type" value="Genomic_DNA"/>
</dbReference>
<reference evidence="9" key="1">
    <citation type="submission" date="2016-10" db="EMBL/GenBank/DDBJ databases">
        <authorList>
            <person name="Varghese N."/>
            <person name="Submissions S."/>
        </authorList>
    </citation>
    <scope>NUCLEOTIDE SEQUENCE [LARGE SCALE GENOMIC DNA]</scope>
    <source>
        <strain evidence="9">ES.061</strain>
    </source>
</reference>
<dbReference type="NCBIfam" id="TIGR00589">
    <property type="entry name" value="ogt"/>
    <property type="match status" value="1"/>
</dbReference>
<comment type="catalytic activity">
    <reaction evidence="6">
        <text>a 6-O-methyl-2'-deoxyguanosine in DNA + L-cysteinyl-[protein] = S-methyl-L-cysteinyl-[protein] + a 2'-deoxyguanosine in DNA</text>
        <dbReference type="Rhea" id="RHEA:24000"/>
        <dbReference type="Rhea" id="RHEA-COMP:10131"/>
        <dbReference type="Rhea" id="RHEA-COMP:10132"/>
        <dbReference type="Rhea" id="RHEA-COMP:11367"/>
        <dbReference type="Rhea" id="RHEA-COMP:11368"/>
        <dbReference type="ChEBI" id="CHEBI:29950"/>
        <dbReference type="ChEBI" id="CHEBI:82612"/>
        <dbReference type="ChEBI" id="CHEBI:85445"/>
        <dbReference type="ChEBI" id="CHEBI:85448"/>
        <dbReference type="EC" id="2.1.1.63"/>
    </reaction>
</comment>
<dbReference type="InterPro" id="IPR036388">
    <property type="entry name" value="WH-like_DNA-bd_sf"/>
</dbReference>
<dbReference type="InterPro" id="IPR014048">
    <property type="entry name" value="MethylDNA_cys_MeTrfase_DNA-bd"/>
</dbReference>
<evidence type="ECO:0000313" key="8">
    <source>
        <dbReference type="EMBL" id="SEB41482.1"/>
    </source>
</evidence>
<dbReference type="CDD" id="cd06445">
    <property type="entry name" value="ATase"/>
    <property type="match status" value="1"/>
</dbReference>
<protein>
    <submittedName>
        <fullName evidence="8">Methylated-DNA-[protein]-cysteine S-methyltransferase</fullName>
    </submittedName>
</protein>
<evidence type="ECO:0000256" key="1">
    <source>
        <dbReference type="ARBA" id="ARBA00001286"/>
    </source>
</evidence>
<evidence type="ECO:0000256" key="4">
    <source>
        <dbReference type="ARBA" id="ARBA00022763"/>
    </source>
</evidence>
<dbReference type="InterPro" id="IPR036217">
    <property type="entry name" value="MethylDNA_cys_MeTrfase_DNAb"/>
</dbReference>
<dbReference type="GO" id="GO:0006281">
    <property type="term" value="P:DNA repair"/>
    <property type="evidence" value="ECO:0007669"/>
    <property type="project" value="UniProtKB-KW"/>
</dbReference>
<organism evidence="8 9">
    <name type="scientific">Nitratireductor aquibiodomus</name>
    <dbReference type="NCBI Taxonomy" id="204799"/>
    <lineage>
        <taxon>Bacteria</taxon>
        <taxon>Pseudomonadati</taxon>
        <taxon>Pseudomonadota</taxon>
        <taxon>Alphaproteobacteria</taxon>
        <taxon>Hyphomicrobiales</taxon>
        <taxon>Phyllobacteriaceae</taxon>
        <taxon>Nitratireductor</taxon>
    </lineage>
</organism>
<evidence type="ECO:0000256" key="2">
    <source>
        <dbReference type="ARBA" id="ARBA00022603"/>
    </source>
</evidence>
<dbReference type="PANTHER" id="PTHR10815">
    <property type="entry name" value="METHYLATED-DNA--PROTEIN-CYSTEINE METHYLTRANSFERASE"/>
    <property type="match status" value="1"/>
</dbReference>
<sequence length="184" mass="19731">MTYSAYHVFETAFGFCGAGWSEVGLARFILPTPEAEPVERLLRQRLPVSRATQPIGEMADLVATAQRYFDGSEETFSSVPLDLSGVSPFHRALYTAMRRLAYGETTTYGALCESVGFPKATRETGAAMGQNPIPLIIPCHRVLAAGGRIGGFSAHGGITTKQKMLALENARSPNAVPAQGAFSF</sequence>
<keyword evidence="3 8" id="KW-0808">Transferase</keyword>